<evidence type="ECO:0000256" key="1">
    <source>
        <dbReference type="ARBA" id="ARBA00004651"/>
    </source>
</evidence>
<reference evidence="14 15" key="1">
    <citation type="submission" date="2016-05" db="EMBL/GenBank/DDBJ databases">
        <title>Microbial consortia oxidize butane by reversing methanogenesis.</title>
        <authorList>
            <person name="Laso-Perez R."/>
            <person name="Richter M."/>
            <person name="Wegener G."/>
            <person name="Musat F."/>
        </authorList>
    </citation>
    <scope>NUCLEOTIDE SEQUENCE [LARGE SCALE GENOMIC DNA]</scope>
    <source>
        <strain evidence="14">BOX1</strain>
    </source>
</reference>
<comment type="subcellular location">
    <subcellularLocation>
        <location evidence="1 12">Cell membrane</location>
        <topology evidence="1 12">Multi-pass membrane protein</topology>
    </subcellularLocation>
</comment>
<evidence type="ECO:0000256" key="6">
    <source>
        <dbReference type="ARBA" id="ARBA00022692"/>
    </source>
</evidence>
<evidence type="ECO:0000256" key="7">
    <source>
        <dbReference type="ARBA" id="ARBA00022801"/>
    </source>
</evidence>
<evidence type="ECO:0000256" key="9">
    <source>
        <dbReference type="ARBA" id="ARBA00023136"/>
    </source>
</evidence>
<protein>
    <recommendedName>
        <fullName evidence="4 12">Undecaprenyl-diphosphatase</fullName>
        <ecNumber evidence="3 12">3.6.1.27</ecNumber>
    </recommendedName>
    <alternativeName>
        <fullName evidence="10 12">Undecaprenyl pyrophosphate phosphatase</fullName>
    </alternativeName>
</protein>
<evidence type="ECO:0000313" key="14">
    <source>
        <dbReference type="EMBL" id="OFV65822.1"/>
    </source>
</evidence>
<organism evidence="14 15">
    <name type="scientific">Candidatus Syntropharchaeum butanivorans</name>
    <dbReference type="NCBI Taxonomy" id="1839936"/>
    <lineage>
        <taxon>Archaea</taxon>
        <taxon>Methanobacteriati</taxon>
        <taxon>Methanobacteriota</taxon>
        <taxon>Stenosarchaea group</taxon>
        <taxon>Methanomicrobia</taxon>
        <taxon>Methanosarcinales</taxon>
        <taxon>ANME-2 cluster</taxon>
        <taxon>Candidatus Syntropharchaeum</taxon>
    </lineage>
</organism>
<feature type="transmembrane region" description="Helical" evidence="12">
    <location>
        <begin position="184"/>
        <end position="203"/>
    </location>
</feature>
<dbReference type="EMBL" id="DRIE01000021">
    <property type="protein sequence ID" value="HEC56547.1"/>
    <property type="molecule type" value="Genomic_DNA"/>
</dbReference>
<dbReference type="AlphaFoldDB" id="A0A1F2P4A6"/>
<keyword evidence="9 12" id="KW-0472">Membrane</keyword>
<dbReference type="EC" id="3.6.1.27" evidence="3 12"/>
<proteinExistence type="inferred from homology"/>
<evidence type="ECO:0000256" key="3">
    <source>
        <dbReference type="ARBA" id="ARBA00012374"/>
    </source>
</evidence>
<evidence type="ECO:0000256" key="11">
    <source>
        <dbReference type="ARBA" id="ARBA00047594"/>
    </source>
</evidence>
<dbReference type="EMBL" id="LYOR01000006">
    <property type="protein sequence ID" value="OFV65822.1"/>
    <property type="molecule type" value="Genomic_DNA"/>
</dbReference>
<comment type="function">
    <text evidence="12">Catalyzes the dephosphorylation of undecaprenyl diphosphate (UPP).</text>
</comment>
<evidence type="ECO:0000256" key="10">
    <source>
        <dbReference type="ARBA" id="ARBA00032707"/>
    </source>
</evidence>
<dbReference type="InterPro" id="IPR003824">
    <property type="entry name" value="UppP"/>
</dbReference>
<dbReference type="GO" id="GO:0050380">
    <property type="term" value="F:undecaprenyl-diphosphatase activity"/>
    <property type="evidence" value="ECO:0007669"/>
    <property type="project" value="UniProtKB-UniRule"/>
</dbReference>
<accession>A0A1F2P4A6</accession>
<feature type="transmembrane region" description="Helical" evidence="12">
    <location>
        <begin position="82"/>
        <end position="103"/>
    </location>
</feature>
<evidence type="ECO:0000313" key="15">
    <source>
        <dbReference type="Proteomes" id="UP000185779"/>
    </source>
</evidence>
<evidence type="ECO:0000256" key="12">
    <source>
        <dbReference type="HAMAP-Rule" id="MF_01006"/>
    </source>
</evidence>
<dbReference type="Proteomes" id="UP000185779">
    <property type="component" value="Unassembled WGS sequence"/>
</dbReference>
<comment type="caution">
    <text evidence="14">The sequence shown here is derived from an EMBL/GenBank/DDBJ whole genome shotgun (WGS) entry which is preliminary data.</text>
</comment>
<evidence type="ECO:0000256" key="8">
    <source>
        <dbReference type="ARBA" id="ARBA00022989"/>
    </source>
</evidence>
<comment type="catalytic activity">
    <reaction evidence="11 12">
        <text>di-trans,octa-cis-undecaprenyl diphosphate + H2O = di-trans,octa-cis-undecaprenyl phosphate + phosphate + H(+)</text>
        <dbReference type="Rhea" id="RHEA:28094"/>
        <dbReference type="ChEBI" id="CHEBI:15377"/>
        <dbReference type="ChEBI" id="CHEBI:15378"/>
        <dbReference type="ChEBI" id="CHEBI:43474"/>
        <dbReference type="ChEBI" id="CHEBI:58405"/>
        <dbReference type="ChEBI" id="CHEBI:60392"/>
        <dbReference type="EC" id="3.6.1.27"/>
    </reaction>
</comment>
<comment type="similarity">
    <text evidence="2 12">Belongs to the UppP family.</text>
</comment>
<reference evidence="13" key="2">
    <citation type="journal article" date="2020" name="mSystems">
        <title>Genome- and Community-Level Interaction Insights into Carbon Utilization and Element Cycling Functions of Hydrothermarchaeota in Hydrothermal Sediment.</title>
        <authorList>
            <person name="Zhou Z."/>
            <person name="Liu Y."/>
            <person name="Xu W."/>
            <person name="Pan J."/>
            <person name="Luo Z.H."/>
            <person name="Li M."/>
        </authorList>
    </citation>
    <scope>NUCLEOTIDE SEQUENCE [LARGE SCALE GENOMIC DNA]</scope>
    <source>
        <strain evidence="13">HyVt-386</strain>
    </source>
</reference>
<evidence type="ECO:0000256" key="4">
    <source>
        <dbReference type="ARBA" id="ARBA00021581"/>
    </source>
</evidence>
<evidence type="ECO:0000313" key="13">
    <source>
        <dbReference type="EMBL" id="HEC56547.1"/>
    </source>
</evidence>
<dbReference type="STRING" id="1839936.SBU_001231"/>
<dbReference type="Proteomes" id="UP000885936">
    <property type="component" value="Unassembled WGS sequence"/>
</dbReference>
<dbReference type="PANTHER" id="PTHR30622:SF2">
    <property type="entry name" value="UNDECAPRENYL-DIPHOSPHATASE"/>
    <property type="match status" value="1"/>
</dbReference>
<dbReference type="HAMAP" id="MF_01006">
    <property type="entry name" value="Undec_diphosphatase"/>
    <property type="match status" value="1"/>
</dbReference>
<dbReference type="GO" id="GO:0005886">
    <property type="term" value="C:plasma membrane"/>
    <property type="evidence" value="ECO:0007669"/>
    <property type="project" value="UniProtKB-SubCell"/>
</dbReference>
<evidence type="ECO:0000256" key="5">
    <source>
        <dbReference type="ARBA" id="ARBA00022475"/>
    </source>
</evidence>
<name>A0A1F2P4A6_9EURY</name>
<keyword evidence="7 12" id="KW-0378">Hydrolase</keyword>
<evidence type="ECO:0000256" key="2">
    <source>
        <dbReference type="ARBA" id="ARBA00010621"/>
    </source>
</evidence>
<feature type="transmembrane region" description="Helical" evidence="12">
    <location>
        <begin position="109"/>
        <end position="126"/>
    </location>
</feature>
<keyword evidence="8 12" id="KW-1133">Transmembrane helix</keyword>
<keyword evidence="5 12" id="KW-1003">Cell membrane</keyword>
<gene>
    <name evidence="12" type="primary">uppP</name>
    <name evidence="13" type="ORF">ENI32_01480</name>
    <name evidence="14" type="ORF">SBU_001231</name>
</gene>
<dbReference type="PANTHER" id="PTHR30622">
    <property type="entry name" value="UNDECAPRENYL-DIPHOSPHATASE"/>
    <property type="match status" value="1"/>
</dbReference>
<feature type="transmembrane region" description="Helical" evidence="12">
    <location>
        <begin position="42"/>
        <end position="61"/>
    </location>
</feature>
<dbReference type="PATRIC" id="fig|1839936.3.peg.1246"/>
<keyword evidence="6 12" id="KW-0812">Transmembrane</keyword>
<dbReference type="Pfam" id="PF02673">
    <property type="entry name" value="BacA"/>
    <property type="match status" value="1"/>
</dbReference>
<sequence length="263" mass="28675">MNIIHSILLGLIQGITEWLPISSEGQSMLFMMGFLGISPEDALSLAIFLHLGTTFAVILKFRSRFADIVRLCSSYDSQLFKILLISTIATGITAIPLFFLIRAFTHGDAVMLLIGVMLIITGILLGTPGRRAPGYKQMEDMNVKEMVFLGLAQGLSILPGISRSGTTITFLLLDRMNQKDALEVSFLISVPAVLGAVTLSLLTSPSQLSLPMNDALLMISTSFIAGYATIDALLRFAERLNFSKFCIILGLLTITFALLPWIL</sequence>
<feature type="transmembrane region" description="Helical" evidence="12">
    <location>
        <begin position="242"/>
        <end position="262"/>
    </location>
</feature>
<keyword evidence="15" id="KW-1185">Reference proteome</keyword>
<feature type="transmembrane region" description="Helical" evidence="12">
    <location>
        <begin position="215"/>
        <end position="236"/>
    </location>
</feature>